<dbReference type="AlphaFoldDB" id="A0A846LH14"/>
<keyword evidence="5" id="KW-1185">Reference proteome</keyword>
<dbReference type="EMBL" id="JAAMPA010000001">
    <property type="protein sequence ID" value="NIH66956.1"/>
    <property type="molecule type" value="Genomic_DNA"/>
</dbReference>
<proteinExistence type="predicted"/>
<gene>
    <name evidence="3" type="ORF">FB380_001402</name>
    <name evidence="2" type="ORF">GCM10011589_03740</name>
</gene>
<sequence length="450" mass="46177">MDLIDVETELRTHLATRPVPRAPEGLAERTRVRHRRQRRQQAAVVGVGLAVLLVFGSVPVLRGLLPEVGSSDTAAPSSSTPLPSLYDLPTRGTLADDEDWLAGVAALDWGSDDPAYAPTPPTESHRVAFAGDTATGRVALVLGQEDAQLSSVWFTGPAGARPEEMTPATQPQETFPDQPQLLLDVTDPAASRGVLIAVSRPGDEFAHTAGSSVAADGSVTTEFASVEAADGVATVDVPAPTGWLFGQQVQVVRDGVTAYTLPVGLSDRASEAATAPIPVADPRGLRSAANETWLQGLLQQMLGHYGVRPEEVAPTLLAVGSPTGSAAEQIIMVGLTFPSGATVTWTGRSIADTRSSDTWTVAGAPAAAGPELLDRLFALPISGGHLAVSGPLTGVTAEVLDRDGGLLTTLPLVSGGGAGAVPPPGTAATVRVRDAAGTVVAEGPLTELGR</sequence>
<keyword evidence="1" id="KW-0472">Membrane</keyword>
<evidence type="ECO:0000313" key="2">
    <source>
        <dbReference type="EMBL" id="GGL50665.1"/>
    </source>
</evidence>
<dbReference type="Proteomes" id="UP000552836">
    <property type="component" value="Unassembled WGS sequence"/>
</dbReference>
<keyword evidence="1" id="KW-0812">Transmembrane</keyword>
<feature type="transmembrane region" description="Helical" evidence="1">
    <location>
        <begin position="42"/>
        <end position="61"/>
    </location>
</feature>
<protein>
    <submittedName>
        <fullName evidence="3">Uncharacterized protein</fullName>
    </submittedName>
</protein>
<reference evidence="2" key="1">
    <citation type="journal article" date="2014" name="Int. J. Syst. Evol. Microbiol.">
        <title>Complete genome of a new Firmicutes species belonging to the dominant human colonic microbiota ('Ruminococcus bicirculans') reveals two chromosomes and a selective capacity to utilize plant glucans.</title>
        <authorList>
            <consortium name="NISC Comparative Sequencing Program"/>
            <person name="Wegmann U."/>
            <person name="Louis P."/>
            <person name="Goesmann A."/>
            <person name="Henrissat B."/>
            <person name="Duncan S.H."/>
            <person name="Flint H.J."/>
        </authorList>
    </citation>
    <scope>NUCLEOTIDE SEQUENCE</scope>
    <source>
        <strain evidence="2">CGMCC 4.5581</strain>
    </source>
</reference>
<organism evidence="3 4">
    <name type="scientific">Modestobacter marinus</name>
    <dbReference type="NCBI Taxonomy" id="477641"/>
    <lineage>
        <taxon>Bacteria</taxon>
        <taxon>Bacillati</taxon>
        <taxon>Actinomycetota</taxon>
        <taxon>Actinomycetes</taxon>
        <taxon>Geodermatophilales</taxon>
        <taxon>Geodermatophilaceae</taxon>
        <taxon>Modestobacter</taxon>
    </lineage>
</organism>
<dbReference type="EMBL" id="BMMI01000001">
    <property type="protein sequence ID" value="GGL50665.1"/>
    <property type="molecule type" value="Genomic_DNA"/>
</dbReference>
<dbReference type="Proteomes" id="UP000648663">
    <property type="component" value="Unassembled WGS sequence"/>
</dbReference>
<keyword evidence="1" id="KW-1133">Transmembrane helix</keyword>
<evidence type="ECO:0000313" key="3">
    <source>
        <dbReference type="EMBL" id="NIH66956.1"/>
    </source>
</evidence>
<comment type="caution">
    <text evidence="3">The sequence shown here is derived from an EMBL/GenBank/DDBJ whole genome shotgun (WGS) entry which is preliminary data.</text>
</comment>
<reference evidence="2" key="4">
    <citation type="submission" date="2024-05" db="EMBL/GenBank/DDBJ databases">
        <authorList>
            <person name="Sun Q."/>
            <person name="Zhou Y."/>
        </authorList>
    </citation>
    <scope>NUCLEOTIDE SEQUENCE</scope>
    <source>
        <strain evidence="2">CGMCC 4.5581</strain>
    </source>
</reference>
<name>A0A846LH14_9ACTN</name>
<reference evidence="5" key="2">
    <citation type="journal article" date="2019" name="Int. J. Syst. Evol. Microbiol.">
        <title>The Global Catalogue of Microorganisms (GCM) 10K type strain sequencing project: providing services to taxonomists for standard genome sequencing and annotation.</title>
        <authorList>
            <consortium name="The Broad Institute Genomics Platform"/>
            <consortium name="The Broad Institute Genome Sequencing Center for Infectious Disease"/>
            <person name="Wu L."/>
            <person name="Ma J."/>
        </authorList>
    </citation>
    <scope>NUCLEOTIDE SEQUENCE [LARGE SCALE GENOMIC DNA]</scope>
    <source>
        <strain evidence="5">CGMCC 4.5581</strain>
    </source>
</reference>
<reference evidence="3 4" key="3">
    <citation type="submission" date="2020-02" db="EMBL/GenBank/DDBJ databases">
        <title>Sequencing the genomes of 1000 actinobacteria strains.</title>
        <authorList>
            <person name="Klenk H.-P."/>
        </authorList>
    </citation>
    <scope>NUCLEOTIDE SEQUENCE [LARGE SCALE GENOMIC DNA]</scope>
    <source>
        <strain evidence="3 4">DSM 45201</strain>
    </source>
</reference>
<dbReference type="RefSeq" id="WP_166754459.1">
    <property type="nucleotide sequence ID" value="NZ_BAABJU010000001.1"/>
</dbReference>
<evidence type="ECO:0000313" key="4">
    <source>
        <dbReference type="Proteomes" id="UP000552836"/>
    </source>
</evidence>
<evidence type="ECO:0000256" key="1">
    <source>
        <dbReference type="SAM" id="Phobius"/>
    </source>
</evidence>
<accession>A0A846LH14</accession>
<evidence type="ECO:0000313" key="5">
    <source>
        <dbReference type="Proteomes" id="UP000648663"/>
    </source>
</evidence>